<proteinExistence type="predicted"/>
<dbReference type="EMBL" id="FR904232">
    <property type="protein sequence ID" value="CDG47509.1"/>
    <property type="molecule type" value="Genomic_DNA"/>
</dbReference>
<reference evidence="1" key="1">
    <citation type="submission" date="2013-06" db="EMBL/GenBank/DDBJ databases">
        <authorList>
            <person name="Mazano-Marin A."/>
        </authorList>
    </citation>
    <scope>NUCLEOTIDE SEQUENCE</scope>
    <source>
        <strain evidence="1">SCt-VLC</strain>
    </source>
</reference>
<organism evidence="1">
    <name type="scientific">Serratia symbiotica SCt-VLC</name>
    <dbReference type="NCBI Taxonomy" id="1347341"/>
    <lineage>
        <taxon>Bacteria</taxon>
        <taxon>Pseudomonadati</taxon>
        <taxon>Pseudomonadota</taxon>
        <taxon>Gammaproteobacteria</taxon>
        <taxon>Enterobacterales</taxon>
        <taxon>Yersiniaceae</taxon>
        <taxon>Serratia</taxon>
        <taxon>Serratia symbiotica</taxon>
    </lineage>
</organism>
<gene>
    <name evidence="1" type="ORF">SCTVLC_0757</name>
</gene>
<dbReference type="AlphaFoldDB" id="A0A068RAS9"/>
<evidence type="ECO:0000313" key="1">
    <source>
        <dbReference type="EMBL" id="CDG47509.1"/>
    </source>
</evidence>
<accession>A0A068RAS9</accession>
<name>A0A068RAS9_9GAMM</name>
<sequence length="70" mass="8272">MMLKSLAGRQRKNNFSSFIPRCNGGFHSRLYLGNRPRLRYPRLSTFILYFITKTLCHPSRTRRSKALLLI</sequence>
<protein>
    <submittedName>
        <fullName evidence="1">Uncharacterized protein</fullName>
    </submittedName>
</protein>
<reference evidence="1" key="2">
    <citation type="journal article" date="2014" name="Genome Biol. Evol.">
        <title>Settling down: the genome of Serratia symbiotica from the aphid Cinara tujafilina zooms in on the process of accommodation to a cooperative intracellular life.</title>
        <authorList>
            <person name="Manzano-Marin A."/>
            <person name="Latorre A."/>
        </authorList>
    </citation>
    <scope>NUCLEOTIDE SEQUENCE</scope>
    <source>
        <strain evidence="1">SCt-VLC</strain>
    </source>
</reference>